<protein>
    <submittedName>
        <fullName evidence="1">IS256 family transposase</fullName>
    </submittedName>
</protein>
<evidence type="ECO:0000313" key="3">
    <source>
        <dbReference type="Proteomes" id="UP000272004"/>
    </source>
</evidence>
<gene>
    <name evidence="2" type="ORF">EFB14_24440</name>
    <name evidence="1" type="ORF">EFB14_32770</name>
</gene>
<feature type="non-terminal residue" evidence="1">
    <location>
        <position position="1"/>
    </location>
</feature>
<accession>A0ABY0AZK6</accession>
<organism evidence="1 3">
    <name type="scientific">Rhizobium fabae</name>
    <dbReference type="NCBI Taxonomy" id="573179"/>
    <lineage>
        <taxon>Bacteria</taxon>
        <taxon>Pseudomonadati</taxon>
        <taxon>Pseudomonadota</taxon>
        <taxon>Alphaproteobacteria</taxon>
        <taxon>Hyphomicrobiales</taxon>
        <taxon>Rhizobiaceae</taxon>
        <taxon>Rhizobium/Agrobacterium group</taxon>
        <taxon>Rhizobium</taxon>
    </lineage>
</organism>
<comment type="caution">
    <text evidence="1">The sequence shown here is derived from an EMBL/GenBank/DDBJ whole genome shotgun (WGS) entry which is preliminary data.</text>
</comment>
<keyword evidence="3" id="KW-1185">Reference proteome</keyword>
<evidence type="ECO:0000313" key="2">
    <source>
        <dbReference type="EMBL" id="RUM10386.1"/>
    </source>
</evidence>
<sequence length="50" mass="5548">FPNDDAIVRLVGALLLEQNDEWAVQRSRYMTLETIATMSDDPLISLPAAS</sequence>
<dbReference type="EMBL" id="RJJU01000036">
    <property type="protein sequence ID" value="RUM05484.1"/>
    <property type="molecule type" value="Genomic_DNA"/>
</dbReference>
<dbReference type="EMBL" id="RJJU01000013">
    <property type="protein sequence ID" value="RUM10386.1"/>
    <property type="molecule type" value="Genomic_DNA"/>
</dbReference>
<evidence type="ECO:0000313" key="1">
    <source>
        <dbReference type="EMBL" id="RUM05484.1"/>
    </source>
</evidence>
<name>A0ABY0AZK6_9HYPH</name>
<reference evidence="1 3" key="1">
    <citation type="submission" date="2018-11" db="EMBL/GenBank/DDBJ databases">
        <authorList>
            <person name="Huo Y."/>
        </authorList>
    </citation>
    <scope>NUCLEOTIDE SEQUENCE [LARGE SCALE GENOMIC DNA]</scope>
    <source>
        <strain evidence="1 3">CCBAU 33202</strain>
    </source>
</reference>
<proteinExistence type="predicted"/>
<dbReference type="Proteomes" id="UP000272004">
    <property type="component" value="Unassembled WGS sequence"/>
</dbReference>